<dbReference type="PROSITE" id="PS51186">
    <property type="entry name" value="GNAT"/>
    <property type="match status" value="1"/>
</dbReference>
<proteinExistence type="predicted"/>
<dbReference type="RefSeq" id="WP_174495711.1">
    <property type="nucleotide sequence ID" value="NZ_CADDWK010000004.1"/>
</dbReference>
<evidence type="ECO:0000313" key="3">
    <source>
        <dbReference type="Proteomes" id="UP000581688"/>
    </source>
</evidence>
<dbReference type="Pfam" id="PF13302">
    <property type="entry name" value="Acetyltransf_3"/>
    <property type="match status" value="1"/>
</dbReference>
<accession>A0A841Q4C2</accession>
<gene>
    <name evidence="2" type="ORF">HNQ94_001628</name>
</gene>
<name>A0A841Q4C2_9BACI</name>
<evidence type="ECO:0000313" key="2">
    <source>
        <dbReference type="EMBL" id="MBB6453180.1"/>
    </source>
</evidence>
<dbReference type="GO" id="GO:0008999">
    <property type="term" value="F:protein-N-terminal-alanine acetyltransferase activity"/>
    <property type="evidence" value="ECO:0007669"/>
    <property type="project" value="UniProtKB-EC"/>
</dbReference>
<dbReference type="Gene3D" id="3.40.630.30">
    <property type="match status" value="1"/>
</dbReference>
<dbReference type="PANTHER" id="PTHR43792:SF9">
    <property type="entry name" value="RIBOSOMAL-PROTEIN-ALANINE ACETYLTRANSFERASE"/>
    <property type="match status" value="1"/>
</dbReference>
<protein>
    <submittedName>
        <fullName evidence="2">Ribosomal-protein-alanine N-acetyltransferase</fullName>
        <ecNumber evidence="2">2.3.1.267</ecNumber>
    </submittedName>
</protein>
<dbReference type="AlphaFoldDB" id="A0A841Q4C2"/>
<sequence length="170" mass="19622">MQKTFHYPTIETNRLFLKILTIHDAAHLFQHFSDEEVTRFMDIEICKSVEEAKDLIVSHEEDLGCRWGIYTKEESVFIGTCGFHYIRESNGSLSAEIGYDLSKTFWGNGYMIEAVKAMNEFGFKEMGLSLIDATVEPNNEKSIKLLEKLGFTKEEEIKDGLLYFTKKGER</sequence>
<dbReference type="SUPFAM" id="SSF55729">
    <property type="entry name" value="Acyl-CoA N-acyltransferases (Nat)"/>
    <property type="match status" value="1"/>
</dbReference>
<comment type="caution">
    <text evidence="2">The sequence shown here is derived from an EMBL/GenBank/DDBJ whole genome shotgun (WGS) entry which is preliminary data.</text>
</comment>
<keyword evidence="2" id="KW-0808">Transferase</keyword>
<dbReference type="InterPro" id="IPR051531">
    <property type="entry name" value="N-acetyltransferase"/>
</dbReference>
<dbReference type="EMBL" id="JACHGH010000004">
    <property type="protein sequence ID" value="MBB6453180.1"/>
    <property type="molecule type" value="Genomic_DNA"/>
</dbReference>
<feature type="domain" description="N-acetyltransferase" evidence="1">
    <location>
        <begin position="20"/>
        <end position="169"/>
    </location>
</feature>
<organism evidence="2 3">
    <name type="scientific">Salirhabdus euzebyi</name>
    <dbReference type="NCBI Taxonomy" id="394506"/>
    <lineage>
        <taxon>Bacteria</taxon>
        <taxon>Bacillati</taxon>
        <taxon>Bacillota</taxon>
        <taxon>Bacilli</taxon>
        <taxon>Bacillales</taxon>
        <taxon>Bacillaceae</taxon>
        <taxon>Salirhabdus</taxon>
    </lineage>
</organism>
<dbReference type="InterPro" id="IPR000182">
    <property type="entry name" value="GNAT_dom"/>
</dbReference>
<reference evidence="2 3" key="1">
    <citation type="submission" date="2020-08" db="EMBL/GenBank/DDBJ databases">
        <title>Genomic Encyclopedia of Type Strains, Phase IV (KMG-IV): sequencing the most valuable type-strain genomes for metagenomic binning, comparative biology and taxonomic classification.</title>
        <authorList>
            <person name="Goeker M."/>
        </authorList>
    </citation>
    <scope>NUCLEOTIDE SEQUENCE [LARGE SCALE GENOMIC DNA]</scope>
    <source>
        <strain evidence="2 3">DSM 19612</strain>
    </source>
</reference>
<evidence type="ECO:0000259" key="1">
    <source>
        <dbReference type="PROSITE" id="PS51186"/>
    </source>
</evidence>
<dbReference type="GO" id="GO:0005737">
    <property type="term" value="C:cytoplasm"/>
    <property type="evidence" value="ECO:0007669"/>
    <property type="project" value="TreeGrafter"/>
</dbReference>
<dbReference type="InterPro" id="IPR016181">
    <property type="entry name" value="Acyl_CoA_acyltransferase"/>
</dbReference>
<keyword evidence="2" id="KW-0012">Acyltransferase</keyword>
<dbReference type="Proteomes" id="UP000581688">
    <property type="component" value="Unassembled WGS sequence"/>
</dbReference>
<dbReference type="PANTHER" id="PTHR43792">
    <property type="entry name" value="GNAT FAMILY, PUTATIVE (AFU_ORTHOLOGUE AFUA_3G00765)-RELATED-RELATED"/>
    <property type="match status" value="1"/>
</dbReference>
<keyword evidence="3" id="KW-1185">Reference proteome</keyword>
<dbReference type="EC" id="2.3.1.267" evidence="2"/>